<comment type="caution">
    <text evidence="10">The sequence shown here is derived from an EMBL/GenBank/DDBJ whole genome shotgun (WGS) entry which is preliminary data.</text>
</comment>
<evidence type="ECO:0000256" key="5">
    <source>
        <dbReference type="ARBA" id="ARBA00022692"/>
    </source>
</evidence>
<dbReference type="PANTHER" id="PTHR21461">
    <property type="entry name" value="GLYCOSYLTRANSFERASE FAMILY 92 PROTEIN"/>
    <property type="match status" value="1"/>
</dbReference>
<evidence type="ECO:0000256" key="1">
    <source>
        <dbReference type="ARBA" id="ARBA00004167"/>
    </source>
</evidence>
<dbReference type="InterPro" id="IPR029063">
    <property type="entry name" value="SAM-dependent_MTases_sf"/>
</dbReference>
<dbReference type="Pfam" id="PF01697">
    <property type="entry name" value="Glyco_transf_92"/>
    <property type="match status" value="1"/>
</dbReference>
<comment type="subcellular location">
    <subcellularLocation>
        <location evidence="1">Membrane</location>
        <topology evidence="1">Single-pass membrane protein</topology>
    </subcellularLocation>
</comment>
<gene>
    <name evidence="10" type="primary">GALS1</name>
    <name evidence="10" type="ORF">SNAT2548_LOCUS6827</name>
</gene>
<keyword evidence="7" id="KW-0472">Membrane</keyword>
<dbReference type="Gene3D" id="3.40.50.150">
    <property type="entry name" value="Vaccinia Virus protein VP39"/>
    <property type="match status" value="1"/>
</dbReference>
<dbReference type="AlphaFoldDB" id="A0A812JLX2"/>
<evidence type="ECO:0000256" key="9">
    <source>
        <dbReference type="SAM" id="SignalP"/>
    </source>
</evidence>
<keyword evidence="11" id="KW-1185">Reference proteome</keyword>
<dbReference type="EMBL" id="CAJNDS010000463">
    <property type="protein sequence ID" value="CAE7208722.1"/>
    <property type="molecule type" value="Genomic_DNA"/>
</dbReference>
<evidence type="ECO:0000256" key="7">
    <source>
        <dbReference type="ARBA" id="ARBA00023136"/>
    </source>
</evidence>
<dbReference type="GO" id="GO:0016020">
    <property type="term" value="C:membrane"/>
    <property type="evidence" value="ECO:0007669"/>
    <property type="project" value="UniProtKB-SubCell"/>
</dbReference>
<keyword evidence="4" id="KW-0808">Transferase</keyword>
<keyword evidence="5" id="KW-0812">Transmembrane</keyword>
<dbReference type="GO" id="GO:0016757">
    <property type="term" value="F:glycosyltransferase activity"/>
    <property type="evidence" value="ECO:0007669"/>
    <property type="project" value="UniProtKB-KW"/>
</dbReference>
<reference evidence="10" key="1">
    <citation type="submission" date="2021-02" db="EMBL/GenBank/DDBJ databases">
        <authorList>
            <person name="Dougan E. K."/>
            <person name="Rhodes N."/>
            <person name="Thang M."/>
            <person name="Chan C."/>
        </authorList>
    </citation>
    <scope>NUCLEOTIDE SEQUENCE</scope>
</reference>
<keyword evidence="3" id="KW-0328">Glycosyltransferase</keyword>
<comment type="similarity">
    <text evidence="2">Belongs to the glycosyltransferase 92 family.</text>
</comment>
<proteinExistence type="inferred from homology"/>
<keyword evidence="6" id="KW-1133">Transmembrane helix</keyword>
<feature type="signal peptide" evidence="9">
    <location>
        <begin position="1"/>
        <end position="19"/>
    </location>
</feature>
<protein>
    <submittedName>
        <fullName evidence="10">GALS1 protein</fullName>
    </submittedName>
</protein>
<feature type="chain" id="PRO_5032419220" evidence="9">
    <location>
        <begin position="20"/>
        <end position="750"/>
    </location>
</feature>
<dbReference type="OrthoDB" id="406773at2759"/>
<dbReference type="PANTHER" id="PTHR21461:SF69">
    <property type="entry name" value="GLYCOSYLTRANSFERASE FAMILY 92 PROTEIN"/>
    <property type="match status" value="1"/>
</dbReference>
<name>A0A812JLX2_9DINO</name>
<evidence type="ECO:0000256" key="8">
    <source>
        <dbReference type="SAM" id="MobiDB-lite"/>
    </source>
</evidence>
<dbReference type="Proteomes" id="UP000604046">
    <property type="component" value="Unassembled WGS sequence"/>
</dbReference>
<organism evidence="10 11">
    <name type="scientific">Symbiodinium natans</name>
    <dbReference type="NCBI Taxonomy" id="878477"/>
    <lineage>
        <taxon>Eukaryota</taxon>
        <taxon>Sar</taxon>
        <taxon>Alveolata</taxon>
        <taxon>Dinophyceae</taxon>
        <taxon>Suessiales</taxon>
        <taxon>Symbiodiniaceae</taxon>
        <taxon>Symbiodinium</taxon>
    </lineage>
</organism>
<feature type="region of interest" description="Disordered" evidence="8">
    <location>
        <begin position="39"/>
        <end position="61"/>
    </location>
</feature>
<evidence type="ECO:0000256" key="2">
    <source>
        <dbReference type="ARBA" id="ARBA00007647"/>
    </source>
</evidence>
<keyword evidence="9" id="KW-0732">Signal</keyword>
<evidence type="ECO:0000313" key="11">
    <source>
        <dbReference type="Proteomes" id="UP000604046"/>
    </source>
</evidence>
<dbReference type="SUPFAM" id="SSF53335">
    <property type="entry name" value="S-adenosyl-L-methionine-dependent methyltransferases"/>
    <property type="match status" value="1"/>
</dbReference>
<evidence type="ECO:0000313" key="10">
    <source>
        <dbReference type="EMBL" id="CAE7208722.1"/>
    </source>
</evidence>
<evidence type="ECO:0000256" key="6">
    <source>
        <dbReference type="ARBA" id="ARBA00022989"/>
    </source>
</evidence>
<evidence type="ECO:0000256" key="3">
    <source>
        <dbReference type="ARBA" id="ARBA00022676"/>
    </source>
</evidence>
<dbReference type="GO" id="GO:0005737">
    <property type="term" value="C:cytoplasm"/>
    <property type="evidence" value="ECO:0007669"/>
    <property type="project" value="TreeGrafter"/>
</dbReference>
<dbReference type="InterPro" id="IPR008166">
    <property type="entry name" value="Glyco_transf_92"/>
</dbReference>
<evidence type="ECO:0000256" key="4">
    <source>
        <dbReference type="ARBA" id="ARBA00022679"/>
    </source>
</evidence>
<sequence length="750" mass="84548">MWAMRRAFLVVVLLATAMAQSSCGTSYVTEVAEDMAVLQTRGRDQSNQSDQREDLGSESLGKSAESLAERAEILPGQPRLQELTLGSGRKVLLQGVVPFVGQGGFFMALFFWRQSFEAMKSARIHCSDQQGRHRVPTQMFGHRDKDLVTLHCPWPQAEAAKGTYDIRLDDGGQKIADVQASYQPLLKQYGTIACINNVYNGQVHTLRLVPEWMEFHLLHGVDHFIVYTQNGTDVTVLDLYEPYIKAGLATRVHLNTDPRYANGFVTQSWMANDCLYRAKGHTRWLMPTVDADEYFRLRNDNTRGDYLRTFWDQLAQEQSELKNETVSTILIKRVNFERENKRPDISVVHRYSFPMGCPKYVVKPDLVNVIDIHWPTSYVGKAVSVHLDIERGFFAHYRNSSTRATFIKEANGRKPDVVDKTLLADVKAVNVALDRRFSHRWRQVAAKLEKGSSESILQLEEEDDSESEDCPCPTSLVEGGKSVTWTPLRLEVLEDFGGPRRCGWEQDCPKDYGKSDIALISNAKTSVATLKELHNQALAACNSKERKGILKSGGWCYVAEDSKQMQKGDYSDADWLLPLFHVEFDKGLATGLANLVLKDGDSVTDCGAGVGQAGHMLRALLPNLQYRGYDGAGNAQEFTQGFVHFADLSYPMDMAVSDWVISLEVGEHISHEVEKQVVANLHAHNRKGLILSWAHLKQRGHGHVNCHSKEYLLQLFEELGYKYDAPVSEMLRDSSTKPWLKANVMILRRT</sequence>
<accession>A0A812JLX2</accession>